<feature type="region of interest" description="Disordered" evidence="1">
    <location>
        <begin position="1"/>
        <end position="22"/>
    </location>
</feature>
<accession>A0ABR4CJL1</accession>
<reference evidence="2 3" key="1">
    <citation type="journal article" date="2024" name="Commun. Biol.">
        <title>Comparative genomic analysis of thermophilic fungi reveals convergent evolutionary adaptations and gene losses.</title>
        <authorList>
            <person name="Steindorff A.S."/>
            <person name="Aguilar-Pontes M.V."/>
            <person name="Robinson A.J."/>
            <person name="Andreopoulos B."/>
            <person name="LaButti K."/>
            <person name="Kuo A."/>
            <person name="Mondo S."/>
            <person name="Riley R."/>
            <person name="Otillar R."/>
            <person name="Haridas S."/>
            <person name="Lipzen A."/>
            <person name="Grimwood J."/>
            <person name="Schmutz J."/>
            <person name="Clum A."/>
            <person name="Reid I.D."/>
            <person name="Moisan M.C."/>
            <person name="Butler G."/>
            <person name="Nguyen T.T.M."/>
            <person name="Dewar K."/>
            <person name="Conant G."/>
            <person name="Drula E."/>
            <person name="Henrissat B."/>
            <person name="Hansel C."/>
            <person name="Singer S."/>
            <person name="Hutchinson M.I."/>
            <person name="de Vries R.P."/>
            <person name="Natvig D.O."/>
            <person name="Powell A.J."/>
            <person name="Tsang A."/>
            <person name="Grigoriev I.V."/>
        </authorList>
    </citation>
    <scope>NUCLEOTIDE SEQUENCE [LARGE SCALE GENOMIC DNA]</scope>
    <source>
        <strain evidence="2 3">CBS 494.80</strain>
    </source>
</reference>
<gene>
    <name evidence="2" type="ORF">VTL71DRAFT_14619</name>
</gene>
<proteinExistence type="predicted"/>
<sequence length="22" mass="2610">MSNNNRKVRSDKTSEDDSRTLR</sequence>
<organism evidence="2 3">
    <name type="scientific">Oculimacula yallundae</name>
    <dbReference type="NCBI Taxonomy" id="86028"/>
    <lineage>
        <taxon>Eukaryota</taxon>
        <taxon>Fungi</taxon>
        <taxon>Dikarya</taxon>
        <taxon>Ascomycota</taxon>
        <taxon>Pezizomycotina</taxon>
        <taxon>Leotiomycetes</taxon>
        <taxon>Helotiales</taxon>
        <taxon>Ploettnerulaceae</taxon>
        <taxon>Oculimacula</taxon>
    </lineage>
</organism>
<dbReference type="EMBL" id="JAZHXI010000007">
    <property type="protein sequence ID" value="KAL2069940.1"/>
    <property type="molecule type" value="Genomic_DNA"/>
</dbReference>
<protein>
    <submittedName>
        <fullName evidence="2">Uncharacterized protein</fullName>
    </submittedName>
</protein>
<evidence type="ECO:0000256" key="1">
    <source>
        <dbReference type="SAM" id="MobiDB-lite"/>
    </source>
</evidence>
<feature type="compositionally biased region" description="Basic and acidic residues" evidence="1">
    <location>
        <begin position="8"/>
        <end position="22"/>
    </location>
</feature>
<keyword evidence="3" id="KW-1185">Reference proteome</keyword>
<dbReference type="Proteomes" id="UP001595075">
    <property type="component" value="Unassembled WGS sequence"/>
</dbReference>
<evidence type="ECO:0000313" key="2">
    <source>
        <dbReference type="EMBL" id="KAL2069940.1"/>
    </source>
</evidence>
<evidence type="ECO:0000313" key="3">
    <source>
        <dbReference type="Proteomes" id="UP001595075"/>
    </source>
</evidence>
<comment type="caution">
    <text evidence="2">The sequence shown here is derived from an EMBL/GenBank/DDBJ whole genome shotgun (WGS) entry which is preliminary data.</text>
</comment>
<name>A0ABR4CJL1_9HELO</name>